<dbReference type="PROSITE" id="PS00022">
    <property type="entry name" value="EGF_1"/>
    <property type="match status" value="1"/>
</dbReference>
<accession>A0AAV6G876</accession>
<evidence type="ECO:0000313" key="5">
    <source>
        <dbReference type="Proteomes" id="UP000823561"/>
    </source>
</evidence>
<evidence type="ECO:0000256" key="2">
    <source>
        <dbReference type="SAM" id="MobiDB-lite"/>
    </source>
</evidence>
<keyword evidence="1" id="KW-1015">Disulfide bond</keyword>
<dbReference type="InterPro" id="IPR000742">
    <property type="entry name" value="EGF"/>
</dbReference>
<evidence type="ECO:0000259" key="3">
    <source>
        <dbReference type="PROSITE" id="PS50026"/>
    </source>
</evidence>
<feature type="compositionally biased region" description="Polar residues" evidence="2">
    <location>
        <begin position="125"/>
        <end position="141"/>
    </location>
</feature>
<keyword evidence="5" id="KW-1185">Reference proteome</keyword>
<dbReference type="Proteomes" id="UP000823561">
    <property type="component" value="Chromosome 15"/>
</dbReference>
<protein>
    <recommendedName>
        <fullName evidence="3">EGF-like domain-containing protein</fullName>
    </recommendedName>
</protein>
<evidence type="ECO:0000313" key="4">
    <source>
        <dbReference type="EMBL" id="KAG5269617.1"/>
    </source>
</evidence>
<feature type="domain" description="EGF-like" evidence="3">
    <location>
        <begin position="38"/>
        <end position="70"/>
    </location>
</feature>
<evidence type="ECO:0000256" key="1">
    <source>
        <dbReference type="PROSITE-ProRule" id="PRU00076"/>
    </source>
</evidence>
<comment type="caution">
    <text evidence="1">Lacks conserved residue(s) required for the propagation of feature annotation.</text>
</comment>
<feature type="disulfide bond" evidence="1">
    <location>
        <begin position="60"/>
        <end position="69"/>
    </location>
</feature>
<dbReference type="EMBL" id="JADWDJ010000015">
    <property type="protein sequence ID" value="KAG5269617.1"/>
    <property type="molecule type" value="Genomic_DNA"/>
</dbReference>
<dbReference type="AlphaFoldDB" id="A0AAV6G876"/>
<sequence>MDVKQKQKILEQILASPNVCGSRCCHGWTVAPKKGQCTKPRCYPRCHNRAICRKPNACECRAGFHGYRCEHATGVTSDPPVAALSWAHQVAPTSPSPLTSTTPAMPTATSPATTGAATVTPSPSGQTTQSGLAEGSPTSASAEREENALRWKTPLALEAQSVLLKKTLSSVVKGRKMSSLLMKHIEAERNKLLCSTLDTHTPTSSTKTFHTERGQYTLIMSYEPAPDFAAQQQVGNITVITGYRQKQ</sequence>
<comment type="caution">
    <text evidence="4">The sequence shown here is derived from an EMBL/GenBank/DDBJ whole genome shotgun (WGS) entry which is preliminary data.</text>
</comment>
<reference evidence="4" key="1">
    <citation type="submission" date="2020-10" db="EMBL/GenBank/DDBJ databases">
        <title>Chromosome-scale genome assembly of the Allis shad, Alosa alosa.</title>
        <authorList>
            <person name="Margot Z."/>
            <person name="Christophe K."/>
            <person name="Cabau C."/>
            <person name="Louis A."/>
            <person name="Berthelot C."/>
            <person name="Parey E."/>
            <person name="Roest Crollius H."/>
            <person name="Montfort J."/>
            <person name="Robinson-Rechavi M."/>
            <person name="Bucao C."/>
            <person name="Bouchez O."/>
            <person name="Gislard M."/>
            <person name="Lluch J."/>
            <person name="Milhes M."/>
            <person name="Lampietro C."/>
            <person name="Lopez Roques C."/>
            <person name="Donnadieu C."/>
            <person name="Braasch I."/>
            <person name="Desvignes T."/>
            <person name="Postlethwait J."/>
            <person name="Bobe J."/>
            <person name="Guiguen Y."/>
        </authorList>
    </citation>
    <scope>NUCLEOTIDE SEQUENCE</scope>
    <source>
        <strain evidence="4">M-15738</strain>
        <tissue evidence="4">Blood</tissue>
    </source>
</reference>
<organism evidence="4 5">
    <name type="scientific">Alosa alosa</name>
    <name type="common">allis shad</name>
    <dbReference type="NCBI Taxonomy" id="278164"/>
    <lineage>
        <taxon>Eukaryota</taxon>
        <taxon>Metazoa</taxon>
        <taxon>Chordata</taxon>
        <taxon>Craniata</taxon>
        <taxon>Vertebrata</taxon>
        <taxon>Euteleostomi</taxon>
        <taxon>Actinopterygii</taxon>
        <taxon>Neopterygii</taxon>
        <taxon>Teleostei</taxon>
        <taxon>Clupei</taxon>
        <taxon>Clupeiformes</taxon>
        <taxon>Clupeoidei</taxon>
        <taxon>Clupeidae</taxon>
        <taxon>Alosa</taxon>
    </lineage>
</organism>
<feature type="disulfide bond" evidence="1">
    <location>
        <begin position="42"/>
        <end position="52"/>
    </location>
</feature>
<feature type="compositionally biased region" description="Low complexity" evidence="2">
    <location>
        <begin position="91"/>
        <end position="124"/>
    </location>
</feature>
<keyword evidence="1" id="KW-0245">EGF-like domain</keyword>
<gene>
    <name evidence="4" type="ORF">AALO_G00204060</name>
</gene>
<proteinExistence type="predicted"/>
<dbReference type="PROSITE" id="PS01186">
    <property type="entry name" value="EGF_2"/>
    <property type="match status" value="1"/>
</dbReference>
<feature type="region of interest" description="Disordered" evidence="2">
    <location>
        <begin position="91"/>
        <end position="146"/>
    </location>
</feature>
<name>A0AAV6G876_9TELE</name>
<dbReference type="Gene3D" id="2.10.25.10">
    <property type="entry name" value="Laminin"/>
    <property type="match status" value="1"/>
</dbReference>
<dbReference type="PROSITE" id="PS50026">
    <property type="entry name" value="EGF_3"/>
    <property type="match status" value="1"/>
</dbReference>